<dbReference type="AlphaFoldDB" id="A0A1F5JKW0"/>
<sequence>MGIESQVNLIRDLQGRIGFDLDNGVRMLAALRGEIGGRERYGRFIGEKFGIVEKDRLFFSMSLLHAINIGDTNMYQRLIIIAQ</sequence>
<organism evidence="1 2">
    <name type="scientific">Candidatus Daviesbacteria bacterium RIFCSPHIGHO2_01_FULL_40_11</name>
    <dbReference type="NCBI Taxonomy" id="1797762"/>
    <lineage>
        <taxon>Bacteria</taxon>
        <taxon>Candidatus Daviesiibacteriota</taxon>
    </lineage>
</organism>
<name>A0A1F5JKW0_9BACT</name>
<evidence type="ECO:0000313" key="1">
    <source>
        <dbReference type="EMBL" id="OGE29255.1"/>
    </source>
</evidence>
<reference evidence="1 2" key="1">
    <citation type="journal article" date="2016" name="Nat. Commun.">
        <title>Thousands of microbial genomes shed light on interconnected biogeochemical processes in an aquifer system.</title>
        <authorList>
            <person name="Anantharaman K."/>
            <person name="Brown C.T."/>
            <person name="Hug L.A."/>
            <person name="Sharon I."/>
            <person name="Castelle C.J."/>
            <person name="Probst A.J."/>
            <person name="Thomas B.C."/>
            <person name="Singh A."/>
            <person name="Wilkins M.J."/>
            <person name="Karaoz U."/>
            <person name="Brodie E.L."/>
            <person name="Williams K.H."/>
            <person name="Hubbard S.S."/>
            <person name="Banfield J.F."/>
        </authorList>
    </citation>
    <scope>NUCLEOTIDE SEQUENCE [LARGE SCALE GENOMIC DNA]</scope>
</reference>
<comment type="caution">
    <text evidence="1">The sequence shown here is derived from an EMBL/GenBank/DDBJ whole genome shotgun (WGS) entry which is preliminary data.</text>
</comment>
<evidence type="ECO:0000313" key="2">
    <source>
        <dbReference type="Proteomes" id="UP000177555"/>
    </source>
</evidence>
<proteinExistence type="predicted"/>
<dbReference type="Proteomes" id="UP000177555">
    <property type="component" value="Unassembled WGS sequence"/>
</dbReference>
<protein>
    <submittedName>
        <fullName evidence="1">Uncharacterized protein</fullName>
    </submittedName>
</protein>
<accession>A0A1F5JKW0</accession>
<gene>
    <name evidence="1" type="ORF">A2867_05210</name>
</gene>
<dbReference type="EMBL" id="MFCP01000008">
    <property type="protein sequence ID" value="OGE29255.1"/>
    <property type="molecule type" value="Genomic_DNA"/>
</dbReference>